<sequence length="614" mass="70990">MPKRVPVENEDEDPVSEQPQNVFTEDQSQKKGKRSRGTDCMLNALESYGNTREYKMHLILLFAAIYAVRGDDNVVCDGIIFHGVYFDREAIVQNIGSPYNLFLHKFSGMLFFSQTTKNGTLVDFIITTCHVDTRVCQNVGGIPGGYAIAYDQGNDDIYLGGHDGIYKYNFLTKSAEFFAEEGKSIWGLFVRKNFYYIRYPTQKLYVYHDADFVQVAEAYYIEIDHFHISKQSDLYFSNKTALYKIENPTKQTIVLSDEISVRQIVEDGYGDVYFCGSDGIYIEDNPFRTIKKIARIDHAFGMTFDENEHLIYSDKNTIYRLKPSKNAHECFEQLNLPIEREEISSIEKPCNRFKIGDNYFEKELIWTGIGRPYNLNAHRRSNTIFFSYSTVDRFEDVDFQLAYVDIDSKLSQNIAGIRGGCAVAINQKNDDIYLGGMEGIYRYNMITKIADFYSEAGKNIWSLSYNRNLFYISYPDQRLFIEVNGKFAVVKEFKYFEVDHFHVSNNGWIYFANSSGLFTYDNYKMKVSVLNNLLTVRQMAEDAEGNMYICAASGVYVITKDNKTLKQVIDLKNLHGLTFDRENNIIFSDEANIIRLQYRVNGCDESNKSWLTQF</sequence>
<comment type="caution">
    <text evidence="1">The sequence shown here is derived from an EMBL/GenBank/DDBJ whole genome shotgun (WGS) entry which is preliminary data.</text>
</comment>
<evidence type="ECO:0000313" key="1">
    <source>
        <dbReference type="EMBL" id="KAI8422971.1"/>
    </source>
</evidence>
<evidence type="ECO:0000313" key="2">
    <source>
        <dbReference type="Proteomes" id="UP001064048"/>
    </source>
</evidence>
<organism evidence="1 2">
    <name type="scientific">Choristoneura fumiferana</name>
    <name type="common">Spruce budworm moth</name>
    <name type="synonym">Archips fumiferana</name>
    <dbReference type="NCBI Taxonomy" id="7141"/>
    <lineage>
        <taxon>Eukaryota</taxon>
        <taxon>Metazoa</taxon>
        <taxon>Ecdysozoa</taxon>
        <taxon>Arthropoda</taxon>
        <taxon>Hexapoda</taxon>
        <taxon>Insecta</taxon>
        <taxon>Pterygota</taxon>
        <taxon>Neoptera</taxon>
        <taxon>Endopterygota</taxon>
        <taxon>Lepidoptera</taxon>
        <taxon>Glossata</taxon>
        <taxon>Ditrysia</taxon>
        <taxon>Tortricoidea</taxon>
        <taxon>Tortricidae</taxon>
        <taxon>Tortricinae</taxon>
        <taxon>Choristoneura</taxon>
    </lineage>
</organism>
<proteinExistence type="predicted"/>
<dbReference type="Proteomes" id="UP001064048">
    <property type="component" value="Chromosome 25"/>
</dbReference>
<protein>
    <submittedName>
        <fullName evidence="1">Uncharacterized protein</fullName>
    </submittedName>
</protein>
<gene>
    <name evidence="1" type="ORF">MSG28_014062</name>
</gene>
<reference evidence="1 2" key="1">
    <citation type="journal article" date="2022" name="Genome Biol. Evol.">
        <title>The Spruce Budworm Genome: Reconstructing the Evolutionary History of Antifreeze Proteins.</title>
        <authorList>
            <person name="Beliveau C."/>
            <person name="Gagne P."/>
            <person name="Picq S."/>
            <person name="Vernygora O."/>
            <person name="Keeling C.I."/>
            <person name="Pinkney K."/>
            <person name="Doucet D."/>
            <person name="Wen F."/>
            <person name="Johnston J.S."/>
            <person name="Maaroufi H."/>
            <person name="Boyle B."/>
            <person name="Laroche J."/>
            <person name="Dewar K."/>
            <person name="Juretic N."/>
            <person name="Blackburn G."/>
            <person name="Nisole A."/>
            <person name="Brunet B."/>
            <person name="Brandao M."/>
            <person name="Lumley L."/>
            <person name="Duan J."/>
            <person name="Quan G."/>
            <person name="Lucarotti C.J."/>
            <person name="Roe A.D."/>
            <person name="Sperling F.A.H."/>
            <person name="Levesque R.C."/>
            <person name="Cusson M."/>
        </authorList>
    </citation>
    <scope>NUCLEOTIDE SEQUENCE [LARGE SCALE GENOMIC DNA]</scope>
    <source>
        <strain evidence="1">Glfc:IPQL:Cfum</strain>
    </source>
</reference>
<dbReference type="EMBL" id="CM046125">
    <property type="protein sequence ID" value="KAI8422971.1"/>
    <property type="molecule type" value="Genomic_DNA"/>
</dbReference>
<name>A0ACC0JG02_CHOFU</name>
<keyword evidence="2" id="KW-1185">Reference proteome</keyword>
<accession>A0ACC0JG02</accession>